<accession>A0A8H5CS26</accession>
<dbReference type="EMBL" id="JAACJM010000103">
    <property type="protein sequence ID" value="KAF5346329.1"/>
    <property type="molecule type" value="Genomic_DNA"/>
</dbReference>
<evidence type="ECO:0000256" key="1">
    <source>
        <dbReference type="SAM" id="MobiDB-lite"/>
    </source>
</evidence>
<keyword evidence="3" id="KW-1185">Reference proteome</keyword>
<evidence type="ECO:0000313" key="2">
    <source>
        <dbReference type="EMBL" id="KAF5346329.1"/>
    </source>
</evidence>
<proteinExistence type="predicted"/>
<evidence type="ECO:0000313" key="3">
    <source>
        <dbReference type="Proteomes" id="UP000559256"/>
    </source>
</evidence>
<sequence length="186" mass="20954">MCTRYLSERIKNLSSANLRRARLKPPYHQFLESVRLVVEGSESDSEQEDEDHLNLWTDGRVPSQELPVMADLSLVVNDTDMRHTVTPAIEDFQSANVDPANEEKGIAEEEPSLEKESSRRTTRKRTTTQKATEQVSYGTCICEDTILDPNDPFIIKCRANGCETGYVSSREIDKAIDSLPVSFSTI</sequence>
<feature type="region of interest" description="Disordered" evidence="1">
    <location>
        <begin position="95"/>
        <end position="130"/>
    </location>
</feature>
<reference evidence="2 3" key="1">
    <citation type="journal article" date="2020" name="ISME J.">
        <title>Uncovering the hidden diversity of litter-decomposition mechanisms in mushroom-forming fungi.</title>
        <authorList>
            <person name="Floudas D."/>
            <person name="Bentzer J."/>
            <person name="Ahren D."/>
            <person name="Johansson T."/>
            <person name="Persson P."/>
            <person name="Tunlid A."/>
        </authorList>
    </citation>
    <scope>NUCLEOTIDE SEQUENCE [LARGE SCALE GENOMIC DNA]</scope>
    <source>
        <strain evidence="2 3">CBS 291.85</strain>
    </source>
</reference>
<comment type="caution">
    <text evidence="2">The sequence shown here is derived from an EMBL/GenBank/DDBJ whole genome shotgun (WGS) entry which is preliminary data.</text>
</comment>
<organism evidence="2 3">
    <name type="scientific">Tetrapyrgos nigripes</name>
    <dbReference type="NCBI Taxonomy" id="182062"/>
    <lineage>
        <taxon>Eukaryota</taxon>
        <taxon>Fungi</taxon>
        <taxon>Dikarya</taxon>
        <taxon>Basidiomycota</taxon>
        <taxon>Agaricomycotina</taxon>
        <taxon>Agaricomycetes</taxon>
        <taxon>Agaricomycetidae</taxon>
        <taxon>Agaricales</taxon>
        <taxon>Marasmiineae</taxon>
        <taxon>Marasmiaceae</taxon>
        <taxon>Tetrapyrgos</taxon>
    </lineage>
</organism>
<feature type="compositionally biased region" description="Basic and acidic residues" evidence="1">
    <location>
        <begin position="101"/>
        <end position="119"/>
    </location>
</feature>
<dbReference type="AlphaFoldDB" id="A0A8H5CS26"/>
<dbReference type="Proteomes" id="UP000559256">
    <property type="component" value="Unassembled WGS sequence"/>
</dbReference>
<gene>
    <name evidence="2" type="ORF">D9758_011526</name>
</gene>
<protein>
    <submittedName>
        <fullName evidence="2">Uncharacterized protein</fullName>
    </submittedName>
</protein>
<name>A0A8H5CS26_9AGAR</name>